<evidence type="ECO:0008006" key="4">
    <source>
        <dbReference type="Google" id="ProtNLM"/>
    </source>
</evidence>
<evidence type="ECO:0000256" key="1">
    <source>
        <dbReference type="SAM" id="Phobius"/>
    </source>
</evidence>
<comment type="caution">
    <text evidence="2">The sequence shown here is derived from an EMBL/GenBank/DDBJ whole genome shotgun (WGS) entry which is preliminary data.</text>
</comment>
<keyword evidence="1" id="KW-1133">Transmembrane helix</keyword>
<dbReference type="Proteomes" id="UP000177602">
    <property type="component" value="Unassembled WGS sequence"/>
</dbReference>
<keyword evidence="1" id="KW-0812">Transmembrane</keyword>
<feature type="transmembrane region" description="Helical" evidence="1">
    <location>
        <begin position="215"/>
        <end position="237"/>
    </location>
</feature>
<protein>
    <recommendedName>
        <fullName evidence="4">Histidine kinase N-terminal 7TM region domain-containing protein</fullName>
    </recommendedName>
</protein>
<feature type="transmembrane region" description="Helical" evidence="1">
    <location>
        <begin position="45"/>
        <end position="65"/>
    </location>
</feature>
<dbReference type="AlphaFoldDB" id="A0A1F6V062"/>
<name>A0A1F6V062_9BACT</name>
<feature type="transmembrane region" description="Helical" evidence="1">
    <location>
        <begin position="185"/>
        <end position="203"/>
    </location>
</feature>
<keyword evidence="1" id="KW-0472">Membrane</keyword>
<reference evidence="2 3" key="1">
    <citation type="journal article" date="2016" name="Nat. Commun.">
        <title>Thousands of microbial genomes shed light on interconnected biogeochemical processes in an aquifer system.</title>
        <authorList>
            <person name="Anantharaman K."/>
            <person name="Brown C.T."/>
            <person name="Hug L.A."/>
            <person name="Sharon I."/>
            <person name="Castelle C.J."/>
            <person name="Probst A.J."/>
            <person name="Thomas B.C."/>
            <person name="Singh A."/>
            <person name="Wilkins M.J."/>
            <person name="Karaoz U."/>
            <person name="Brodie E.L."/>
            <person name="Williams K.H."/>
            <person name="Hubbard S.S."/>
            <person name="Banfield J.F."/>
        </authorList>
    </citation>
    <scope>NUCLEOTIDE SEQUENCE [LARGE SCALE GENOMIC DNA]</scope>
</reference>
<feature type="transmembrane region" description="Helical" evidence="1">
    <location>
        <begin position="12"/>
        <end position="33"/>
    </location>
</feature>
<dbReference type="STRING" id="1801737.A2818_02095"/>
<dbReference type="EMBL" id="MFTN01000018">
    <property type="protein sequence ID" value="OGI62886.1"/>
    <property type="molecule type" value="Genomic_DNA"/>
</dbReference>
<feature type="transmembrane region" description="Helical" evidence="1">
    <location>
        <begin position="249"/>
        <end position="270"/>
    </location>
</feature>
<sequence length="275" mass="31648">MEEVIQNFKKQPLLMVNLLLFIGLSAWWIYINFFFPDVTREDKQLFAACYQILALFGAITGFWIAKRWGGYKSLLGKALSLFSLGLLLQSFGQSAYSYYIFFEKIEVPYPSIGDIGYFGSVMTYIAGIIYLARVAGFRSSWKILKNKVYLILIPIIILWVSYSFFLEGYEFDWSQKLKIFLDFGYPFGQAFYVSIAIATLVLSKDILGGIMRRPILFLIFALIIQYLSDFMFLYQANAGEWSAGGFNDYLYSISYFLMAVALIHIGSMFIEIKKS</sequence>
<evidence type="ECO:0000313" key="2">
    <source>
        <dbReference type="EMBL" id="OGI62886.1"/>
    </source>
</evidence>
<feature type="transmembrane region" description="Helical" evidence="1">
    <location>
        <begin position="74"/>
        <end position="95"/>
    </location>
</feature>
<feature type="transmembrane region" description="Helical" evidence="1">
    <location>
        <begin position="115"/>
        <end position="136"/>
    </location>
</feature>
<accession>A0A1F6V062</accession>
<feature type="transmembrane region" description="Helical" evidence="1">
    <location>
        <begin position="148"/>
        <end position="165"/>
    </location>
</feature>
<gene>
    <name evidence="2" type="ORF">A2818_02095</name>
</gene>
<organism evidence="2 3">
    <name type="scientific">Candidatus Nomurabacteria bacterium RIFCSPHIGHO2_01_FULL_40_12</name>
    <dbReference type="NCBI Taxonomy" id="1801737"/>
    <lineage>
        <taxon>Bacteria</taxon>
        <taxon>Candidatus Nomuraibacteriota</taxon>
    </lineage>
</organism>
<proteinExistence type="predicted"/>
<evidence type="ECO:0000313" key="3">
    <source>
        <dbReference type="Proteomes" id="UP000177602"/>
    </source>
</evidence>